<dbReference type="EMBL" id="CM027682">
    <property type="protein sequence ID" value="KAG0538903.1"/>
    <property type="molecule type" value="Genomic_DNA"/>
</dbReference>
<proteinExistence type="inferred from homology"/>
<dbReference type="Gene3D" id="1.10.238.10">
    <property type="entry name" value="EF-hand"/>
    <property type="match status" value="1"/>
</dbReference>
<comment type="subunit">
    <text evidence="3">Homodimer.</text>
</comment>
<evidence type="ECO:0000256" key="19">
    <source>
        <dbReference type="SAM" id="MobiDB-lite"/>
    </source>
</evidence>
<comment type="caution">
    <text evidence="22">The sequence shown here is derived from an EMBL/GenBank/DDBJ whole genome shotgun (WGS) entry which is preliminary data.</text>
</comment>
<dbReference type="GO" id="GO:0006952">
    <property type="term" value="P:defense response"/>
    <property type="evidence" value="ECO:0007669"/>
    <property type="project" value="UniProtKB-KW"/>
</dbReference>
<evidence type="ECO:0000256" key="3">
    <source>
        <dbReference type="ARBA" id="ARBA00011738"/>
    </source>
</evidence>
<dbReference type="PANTHER" id="PTHR46988:SF2">
    <property type="entry name" value="TWO PORE CALCIUM CHANNEL PROTEIN 1"/>
    <property type="match status" value="1"/>
</dbReference>
<evidence type="ECO:0000256" key="6">
    <source>
        <dbReference type="ARBA" id="ARBA00022673"/>
    </source>
</evidence>
<dbReference type="PROSITE" id="PS50222">
    <property type="entry name" value="EF_HAND_2"/>
    <property type="match status" value="2"/>
</dbReference>
<feature type="transmembrane region" description="Helical" evidence="20">
    <location>
        <begin position="523"/>
        <end position="541"/>
    </location>
</feature>
<evidence type="ECO:0000256" key="4">
    <source>
        <dbReference type="ARBA" id="ARBA00022448"/>
    </source>
</evidence>
<keyword evidence="15" id="KW-0325">Glycoprotein</keyword>
<evidence type="ECO:0000256" key="7">
    <source>
        <dbReference type="ARBA" id="ARBA00022692"/>
    </source>
</evidence>
<dbReference type="SUPFAM" id="SSF81324">
    <property type="entry name" value="Voltage-gated potassium channels"/>
    <property type="match status" value="1"/>
</dbReference>
<protein>
    <recommendedName>
        <fullName evidence="17">Two pore calcium channel protein 1</fullName>
    </recommendedName>
    <alternativeName>
        <fullName evidence="18">Voltage-dependent calcium channel protein TPC1</fullName>
    </alternativeName>
</protein>
<evidence type="ECO:0000256" key="11">
    <source>
        <dbReference type="ARBA" id="ARBA00022882"/>
    </source>
</evidence>
<keyword evidence="7 20" id="KW-0812">Transmembrane</keyword>
<evidence type="ECO:0000256" key="14">
    <source>
        <dbReference type="ARBA" id="ARBA00023136"/>
    </source>
</evidence>
<keyword evidence="6" id="KW-0107">Calcium channel</keyword>
<evidence type="ECO:0000256" key="13">
    <source>
        <dbReference type="ARBA" id="ARBA00023065"/>
    </source>
</evidence>
<evidence type="ECO:0000259" key="21">
    <source>
        <dbReference type="PROSITE" id="PS50222"/>
    </source>
</evidence>
<organism evidence="22 23">
    <name type="scientific">Sorghum bicolor</name>
    <name type="common">Sorghum</name>
    <name type="synonym">Sorghum vulgare</name>
    <dbReference type="NCBI Taxonomy" id="4558"/>
    <lineage>
        <taxon>Eukaryota</taxon>
        <taxon>Viridiplantae</taxon>
        <taxon>Streptophyta</taxon>
        <taxon>Embryophyta</taxon>
        <taxon>Tracheophyta</taxon>
        <taxon>Spermatophyta</taxon>
        <taxon>Magnoliopsida</taxon>
        <taxon>Liliopsida</taxon>
        <taxon>Poales</taxon>
        <taxon>Poaceae</taxon>
        <taxon>PACMAD clade</taxon>
        <taxon>Panicoideae</taxon>
        <taxon>Andropogonodae</taxon>
        <taxon>Andropogoneae</taxon>
        <taxon>Sorghinae</taxon>
        <taxon>Sorghum</taxon>
    </lineage>
</organism>
<comment type="subcellular location">
    <subcellularLocation>
        <location evidence="1">Membrane</location>
        <topology evidence="1">Multi-pass membrane protein</topology>
    </subcellularLocation>
</comment>
<dbReference type="FunFam" id="1.10.287.70:FF:000129">
    <property type="entry name" value="Two pore calcium channel protein 1"/>
    <property type="match status" value="1"/>
</dbReference>
<feature type="domain" description="EF-hand" evidence="21">
    <location>
        <begin position="387"/>
        <end position="422"/>
    </location>
</feature>
<evidence type="ECO:0000256" key="9">
    <source>
        <dbReference type="ARBA" id="ARBA00022821"/>
    </source>
</evidence>
<feature type="transmembrane region" description="Helical" evidence="20">
    <location>
        <begin position="188"/>
        <end position="210"/>
    </location>
</feature>
<keyword evidence="14 20" id="KW-0472">Membrane</keyword>
<evidence type="ECO:0000256" key="10">
    <source>
        <dbReference type="ARBA" id="ARBA00022837"/>
    </source>
</evidence>
<evidence type="ECO:0000256" key="17">
    <source>
        <dbReference type="ARBA" id="ARBA00074277"/>
    </source>
</evidence>
<feature type="transmembrane region" description="Helical" evidence="20">
    <location>
        <begin position="151"/>
        <end position="168"/>
    </location>
</feature>
<evidence type="ECO:0000256" key="2">
    <source>
        <dbReference type="ARBA" id="ARBA00009286"/>
    </source>
</evidence>
<dbReference type="Gene3D" id="1.10.287.70">
    <property type="match status" value="2"/>
</dbReference>
<feature type="transmembrane region" description="Helical" evidence="20">
    <location>
        <begin position="97"/>
        <end position="118"/>
    </location>
</feature>
<dbReference type="Proteomes" id="UP000807115">
    <property type="component" value="Chromosome 3"/>
</dbReference>
<dbReference type="InterPro" id="IPR011992">
    <property type="entry name" value="EF-hand-dom_pair"/>
</dbReference>
<dbReference type="Pfam" id="PF13499">
    <property type="entry name" value="EF-hand_7"/>
    <property type="match status" value="1"/>
</dbReference>
<feature type="transmembrane region" description="Helical" evidence="20">
    <location>
        <begin position="270"/>
        <end position="286"/>
    </location>
</feature>
<keyword evidence="4" id="KW-0813">Transport</keyword>
<feature type="region of interest" description="Disordered" evidence="19">
    <location>
        <begin position="20"/>
        <end position="45"/>
    </location>
</feature>
<reference evidence="22" key="1">
    <citation type="journal article" date="2019" name="BMC Genomics">
        <title>A new reference genome for Sorghum bicolor reveals high levels of sequence similarity between sweet and grain genotypes: implications for the genetics of sugar metabolism.</title>
        <authorList>
            <person name="Cooper E.A."/>
            <person name="Brenton Z.W."/>
            <person name="Flinn B.S."/>
            <person name="Jenkins J."/>
            <person name="Shu S."/>
            <person name="Flowers D."/>
            <person name="Luo F."/>
            <person name="Wang Y."/>
            <person name="Xia P."/>
            <person name="Barry K."/>
            <person name="Daum C."/>
            <person name="Lipzen A."/>
            <person name="Yoshinaga Y."/>
            <person name="Schmutz J."/>
            <person name="Saski C."/>
            <person name="Vermerris W."/>
            <person name="Kresovich S."/>
        </authorList>
    </citation>
    <scope>NUCLEOTIDE SEQUENCE</scope>
</reference>
<dbReference type="EMBL" id="CM027682">
    <property type="protein sequence ID" value="KAG0538902.1"/>
    <property type="molecule type" value="Genomic_DNA"/>
</dbReference>
<evidence type="ECO:0000313" key="22">
    <source>
        <dbReference type="EMBL" id="KAG0538902.1"/>
    </source>
</evidence>
<evidence type="ECO:0000256" key="5">
    <source>
        <dbReference type="ARBA" id="ARBA00022568"/>
    </source>
</evidence>
<keyword evidence="13" id="KW-0406">Ion transport</keyword>
<feature type="transmembrane region" description="Helical" evidence="20">
    <location>
        <begin position="455"/>
        <end position="473"/>
    </location>
</feature>
<dbReference type="InterPro" id="IPR027359">
    <property type="entry name" value="Volt_channel_dom_sf"/>
</dbReference>
<dbReference type="InterPro" id="IPR005821">
    <property type="entry name" value="Ion_trans_dom"/>
</dbReference>
<dbReference type="FunFam" id="1.10.238.10:FF:000253">
    <property type="entry name" value="Two pore calcium channel protein 1"/>
    <property type="match status" value="1"/>
</dbReference>
<dbReference type="GO" id="GO:0034702">
    <property type="term" value="C:monoatomic ion channel complex"/>
    <property type="evidence" value="ECO:0007669"/>
    <property type="project" value="UniProtKB-KW"/>
</dbReference>
<feature type="transmembrane region" description="Helical" evidence="20">
    <location>
        <begin position="632"/>
        <end position="652"/>
    </location>
</feature>
<dbReference type="InterPro" id="IPR044581">
    <property type="entry name" value="TPC1_plant"/>
</dbReference>
<dbReference type="FunFam" id="1.10.287.70:FF:000094">
    <property type="entry name" value="Two pore calcium channel protein 1"/>
    <property type="match status" value="1"/>
</dbReference>
<evidence type="ECO:0000313" key="23">
    <source>
        <dbReference type="Proteomes" id="UP000807115"/>
    </source>
</evidence>
<keyword evidence="10" id="KW-0106">Calcium</keyword>
<comment type="similarity">
    <text evidence="2">Belongs to the calcium channel alpha-1 subunit (TC 1.A.1.11) family. Two pore calcium channel subfamily.</text>
</comment>
<dbReference type="SUPFAM" id="SSF47473">
    <property type="entry name" value="EF-hand"/>
    <property type="match status" value="1"/>
</dbReference>
<feature type="transmembrane region" description="Helical" evidence="20">
    <location>
        <begin position="306"/>
        <end position="329"/>
    </location>
</feature>
<keyword evidence="9" id="KW-0611">Plant defense</keyword>
<dbReference type="AlphaFoldDB" id="A0A921UNP1"/>
<keyword evidence="11" id="KW-0851">Voltage-gated channel</keyword>
<dbReference type="GO" id="GO:0005245">
    <property type="term" value="F:voltage-gated calcium channel activity"/>
    <property type="evidence" value="ECO:0007669"/>
    <property type="project" value="InterPro"/>
</dbReference>
<keyword evidence="16" id="KW-0407">Ion channel</keyword>
<keyword evidence="5" id="KW-0109">Calcium transport</keyword>
<feature type="transmembrane region" description="Helical" evidence="20">
    <location>
        <begin position="493"/>
        <end position="516"/>
    </location>
</feature>
<keyword evidence="8" id="KW-0677">Repeat</keyword>
<evidence type="ECO:0000256" key="12">
    <source>
        <dbReference type="ARBA" id="ARBA00022989"/>
    </source>
</evidence>
<evidence type="ECO:0000256" key="20">
    <source>
        <dbReference type="SAM" id="Phobius"/>
    </source>
</evidence>
<evidence type="ECO:0000256" key="8">
    <source>
        <dbReference type="ARBA" id="ARBA00022737"/>
    </source>
</evidence>
<accession>A0A921UNP1</accession>
<feature type="compositionally biased region" description="Gly residues" evidence="19">
    <location>
        <begin position="21"/>
        <end position="43"/>
    </location>
</feature>
<evidence type="ECO:0000256" key="18">
    <source>
        <dbReference type="ARBA" id="ARBA00081391"/>
    </source>
</evidence>
<evidence type="ECO:0000256" key="1">
    <source>
        <dbReference type="ARBA" id="ARBA00004141"/>
    </source>
</evidence>
<dbReference type="Gene3D" id="1.20.120.350">
    <property type="entry name" value="Voltage-gated potassium channels. Chain C"/>
    <property type="match status" value="1"/>
</dbReference>
<dbReference type="GO" id="GO:0005509">
    <property type="term" value="F:calcium ion binding"/>
    <property type="evidence" value="ECO:0007669"/>
    <property type="project" value="InterPro"/>
</dbReference>
<dbReference type="FunFam" id="1.20.120.350:FF:000055">
    <property type="entry name" value="Two pore calcium channel protein 1"/>
    <property type="match status" value="1"/>
</dbReference>
<dbReference type="CDD" id="cd00051">
    <property type="entry name" value="EFh"/>
    <property type="match status" value="1"/>
</dbReference>
<feature type="transmembrane region" description="Helical" evidence="20">
    <location>
        <begin position="673"/>
        <end position="696"/>
    </location>
</feature>
<sequence>MERAMAEVEAPLITEVEGEEGLGGFRGGSASAGGGRSGLGNGVRGARQYHRRSDALAYGDRYQKAAALVDLAEDGVGIPEDVLNDTRFERAMRFYFVYLRLDWLWSLNLFALILLNFLEKPLWCQKYATHTCDQRDLYFLGQLPYLSKTESLIYEVLTLVILVLDIFYPLSYEGLNIFWKNSMNKLKVLLLFILACDILVFMLNPGPFRVAPYIRVVFLIMTIRELRMCAVTLVGIVGTYLNVLALSLLFLLFASWLAYVTFEDTPQGKIIFTSYGTTLYQMFVLFTTSNNPDVWVPAYKSSRWNALFIVIYVLLGVYFLTNLILAVIYDSFKEQLAKQVAQMDSIRKSILQKAFDLIDTNGQGYLNKEQCISLLDELNKYRSLPKTSKEDFELIFAELDRSGDFKVTSEEFADLCNTIAIKFQKEPPPSYLEKYPSFYHSPQCEKLKSFVRSRLFEYIVVFVLLVNLIAVIIETTLDIENSSSQKVWQEVEFVFGWIYVVEMALKIFSLGFGAYWMEGQNKFDFVLTWTIFIGETLTFASPSTLPFLSNGEWIRYLLLGRMLRLTRILLQVQRFRAFVATFFTLMSSLLPYLGIVFCILCVYCSIGLQFFGGIVYAGNSKLEETDLYGNDYLLFNFNDYPSGMVTLFNLLVMGNWQIWMESYAHLTGSSWSLVYFVSFYLISVLLLLNLIVAFVLEAFFAEMELEKAGEADMQDSTPEGRNKRRSMRVRTKGTMVDILLHHMLSNELDGSQNSD</sequence>
<evidence type="ECO:0000256" key="16">
    <source>
        <dbReference type="ARBA" id="ARBA00023303"/>
    </source>
</evidence>
<evidence type="ECO:0000256" key="15">
    <source>
        <dbReference type="ARBA" id="ARBA00023180"/>
    </source>
</evidence>
<name>A0A921UNP1_SORBI</name>
<feature type="transmembrane region" description="Helical" evidence="20">
    <location>
        <begin position="590"/>
        <end position="612"/>
    </location>
</feature>
<reference evidence="22" key="2">
    <citation type="submission" date="2020-10" db="EMBL/GenBank/DDBJ databases">
        <authorList>
            <person name="Cooper E.A."/>
            <person name="Brenton Z.W."/>
            <person name="Flinn B.S."/>
            <person name="Jenkins J."/>
            <person name="Shu S."/>
            <person name="Flowers D."/>
            <person name="Luo F."/>
            <person name="Wang Y."/>
            <person name="Xia P."/>
            <person name="Barry K."/>
            <person name="Daum C."/>
            <person name="Lipzen A."/>
            <person name="Yoshinaga Y."/>
            <person name="Schmutz J."/>
            <person name="Saski C."/>
            <person name="Vermerris W."/>
            <person name="Kresovich S."/>
        </authorList>
    </citation>
    <scope>NUCLEOTIDE SEQUENCE</scope>
</reference>
<dbReference type="GO" id="GO:0019722">
    <property type="term" value="P:calcium-mediated signaling"/>
    <property type="evidence" value="ECO:0007669"/>
    <property type="project" value="UniProtKB-ARBA"/>
</dbReference>
<keyword evidence="12 20" id="KW-1133">Transmembrane helix</keyword>
<feature type="domain" description="EF-hand" evidence="21">
    <location>
        <begin position="346"/>
        <end position="381"/>
    </location>
</feature>
<gene>
    <name evidence="22" type="ORF">BDA96_03G276800</name>
</gene>
<dbReference type="Pfam" id="PF00520">
    <property type="entry name" value="Ion_trans"/>
    <property type="match status" value="2"/>
</dbReference>
<dbReference type="SMART" id="SM00054">
    <property type="entry name" value="EFh"/>
    <property type="match status" value="2"/>
</dbReference>
<dbReference type="PANTHER" id="PTHR46988">
    <property type="entry name" value="TWO PORE CALCIUM CHANNEL PROTEIN 1"/>
    <property type="match status" value="1"/>
</dbReference>
<feature type="transmembrane region" description="Helical" evidence="20">
    <location>
        <begin position="230"/>
        <end position="258"/>
    </location>
</feature>
<dbReference type="InterPro" id="IPR002048">
    <property type="entry name" value="EF_hand_dom"/>
</dbReference>